<keyword evidence="3" id="KW-1185">Reference proteome</keyword>
<dbReference type="AlphaFoldDB" id="K2NMK6"/>
<proteinExistence type="predicted"/>
<feature type="transmembrane region" description="Helical" evidence="1">
    <location>
        <begin position="71"/>
        <end position="91"/>
    </location>
</feature>
<evidence type="ECO:0000313" key="2">
    <source>
        <dbReference type="EMBL" id="EKF40660.1"/>
    </source>
</evidence>
<gene>
    <name evidence="2" type="ORF">NA8A_19965</name>
</gene>
<keyword evidence="1" id="KW-0812">Transmembrane</keyword>
<organism evidence="2 3">
    <name type="scientific">Nitratireductor indicus C115</name>
    <dbReference type="NCBI Taxonomy" id="1231190"/>
    <lineage>
        <taxon>Bacteria</taxon>
        <taxon>Pseudomonadati</taxon>
        <taxon>Pseudomonadota</taxon>
        <taxon>Alphaproteobacteria</taxon>
        <taxon>Hyphomicrobiales</taxon>
        <taxon>Phyllobacteriaceae</taxon>
        <taxon>Nitratireductor</taxon>
    </lineage>
</organism>
<dbReference type="PATRIC" id="fig|1231190.3.peg.4127"/>
<sequence length="151" mass="17009">MAGEAVAHVQGFGLKAMAVVSGRLTNSPVTRRMKRWWPFSGDKLGEPTMEDASFLQNLIEAYSNSSVGVQILWALSPTTTLFLLIIAMGVWTRMREQEPDIERGELIYSIHCRADSTLRVERHGHYRPHEPALLMVAPPMQGWQVPLYGMD</sequence>
<comment type="caution">
    <text evidence="2">The sequence shown here is derived from an EMBL/GenBank/DDBJ whole genome shotgun (WGS) entry which is preliminary data.</text>
</comment>
<protein>
    <submittedName>
        <fullName evidence="2">Uncharacterized protein</fullName>
    </submittedName>
</protein>
<dbReference type="Proteomes" id="UP000007374">
    <property type="component" value="Unassembled WGS sequence"/>
</dbReference>
<keyword evidence="1" id="KW-1133">Transmembrane helix</keyword>
<accession>K2NMK6</accession>
<dbReference type="EMBL" id="AMSI01000016">
    <property type="protein sequence ID" value="EKF40660.1"/>
    <property type="molecule type" value="Genomic_DNA"/>
</dbReference>
<name>K2NMK6_9HYPH</name>
<evidence type="ECO:0000313" key="3">
    <source>
        <dbReference type="Proteomes" id="UP000007374"/>
    </source>
</evidence>
<keyword evidence="1" id="KW-0472">Membrane</keyword>
<reference evidence="2 3" key="1">
    <citation type="journal article" date="2012" name="J. Bacteriol.">
        <title>Genome Sequence of Nitratireductor indicus Type Strain C115.</title>
        <authorList>
            <person name="Lai Q."/>
            <person name="Li G."/>
            <person name="Yu Z."/>
            <person name="Shao Z."/>
        </authorList>
    </citation>
    <scope>NUCLEOTIDE SEQUENCE [LARGE SCALE GENOMIC DNA]</scope>
    <source>
        <strain evidence="2 3">C115</strain>
    </source>
</reference>
<evidence type="ECO:0000256" key="1">
    <source>
        <dbReference type="SAM" id="Phobius"/>
    </source>
</evidence>